<protein>
    <submittedName>
        <fullName evidence="1">Uncharacterized protein</fullName>
    </submittedName>
</protein>
<accession>A0A2G6KHL0</accession>
<comment type="caution">
    <text evidence="1">The sequence shown here is derived from an EMBL/GenBank/DDBJ whole genome shotgun (WGS) entry which is preliminary data.</text>
</comment>
<dbReference type="Proteomes" id="UP000230821">
    <property type="component" value="Unassembled WGS sequence"/>
</dbReference>
<dbReference type="AlphaFoldDB" id="A0A2G6KHL0"/>
<name>A0A2G6KHL0_9BACT</name>
<organism evidence="1 2">
    <name type="scientific">candidate division KSB3 bacterium</name>
    <dbReference type="NCBI Taxonomy" id="2044937"/>
    <lineage>
        <taxon>Bacteria</taxon>
        <taxon>candidate division KSB3</taxon>
    </lineage>
</organism>
<reference evidence="1 2" key="1">
    <citation type="submission" date="2017-10" db="EMBL/GenBank/DDBJ databases">
        <title>Novel microbial diversity and functional potential in the marine mammal oral microbiome.</title>
        <authorList>
            <person name="Dudek N.K."/>
            <person name="Sun C.L."/>
            <person name="Burstein D."/>
            <person name="Kantor R.S."/>
            <person name="Aliaga Goltsman D.S."/>
            <person name="Bik E.M."/>
            <person name="Thomas B.C."/>
            <person name="Banfield J.F."/>
            <person name="Relman D.A."/>
        </authorList>
    </citation>
    <scope>NUCLEOTIDE SEQUENCE [LARGE SCALE GENOMIC DNA]</scope>
    <source>
        <strain evidence="1">DOLJORAL78_47_16</strain>
    </source>
</reference>
<evidence type="ECO:0000313" key="1">
    <source>
        <dbReference type="EMBL" id="PIE35125.1"/>
    </source>
</evidence>
<evidence type="ECO:0000313" key="2">
    <source>
        <dbReference type="Proteomes" id="UP000230821"/>
    </source>
</evidence>
<dbReference type="EMBL" id="PDSK01000061">
    <property type="protein sequence ID" value="PIE35125.1"/>
    <property type="molecule type" value="Genomic_DNA"/>
</dbReference>
<sequence length="59" mass="7017">MHVTIETCSHTEHLFEQNLSKTFLCHDYAMKKKIYPQFARKQLTIPANKTTKIGYKQKF</sequence>
<gene>
    <name evidence="1" type="ORF">CSA56_05445</name>
</gene>
<proteinExistence type="predicted"/>